<dbReference type="InterPro" id="IPR008011">
    <property type="entry name" value="Complex1_LYR_dom"/>
</dbReference>
<name>A0A024FUN7_9STRA</name>
<dbReference type="GO" id="GO:0016226">
    <property type="term" value="P:iron-sulfur cluster assembly"/>
    <property type="evidence" value="ECO:0007669"/>
    <property type="project" value="InterPro"/>
</dbReference>
<dbReference type="OrthoDB" id="275715at2759"/>
<evidence type="ECO:0000313" key="2">
    <source>
        <dbReference type="EMBL" id="CCI10364.1"/>
    </source>
</evidence>
<accession>A0A024FUN7</accession>
<dbReference type="InParanoid" id="A0A024FUN7"/>
<dbReference type="AlphaFoldDB" id="A0A024FUN7"/>
<dbReference type="CDD" id="cd20264">
    <property type="entry name" value="Complex1_LYR_LYRM4"/>
    <property type="match status" value="1"/>
</dbReference>
<dbReference type="InterPro" id="IPR045297">
    <property type="entry name" value="Complex1_LYR_LYRM4"/>
</dbReference>
<comment type="caution">
    <text evidence="2">The sequence shown here is derived from an EMBL/GenBank/DDBJ whole genome shotgun (WGS) entry which is preliminary data.</text>
</comment>
<dbReference type="Pfam" id="PF05347">
    <property type="entry name" value="Complex1_LYR"/>
    <property type="match status" value="1"/>
</dbReference>
<proteinExistence type="predicted"/>
<dbReference type="PANTHER" id="PTHR47158:SF1">
    <property type="entry name" value="OS08G0239000 PROTEIN"/>
    <property type="match status" value="1"/>
</dbReference>
<feature type="domain" description="Complex 1 LYR protein" evidence="1">
    <location>
        <begin position="6"/>
        <end position="61"/>
    </location>
</feature>
<organism evidence="2 3">
    <name type="scientific">Albugo candida</name>
    <dbReference type="NCBI Taxonomy" id="65357"/>
    <lineage>
        <taxon>Eukaryota</taxon>
        <taxon>Sar</taxon>
        <taxon>Stramenopiles</taxon>
        <taxon>Oomycota</taxon>
        <taxon>Peronosporomycetes</taxon>
        <taxon>Albuginales</taxon>
        <taxon>Albuginaceae</taxon>
        <taxon>Albugo</taxon>
    </lineage>
</organism>
<dbReference type="STRING" id="65357.A0A024FUN7"/>
<dbReference type="Proteomes" id="UP000053237">
    <property type="component" value="Unassembled WGS sequence"/>
</dbReference>
<dbReference type="PANTHER" id="PTHR47158">
    <property type="entry name" value="OS08G0239000 PROTEIN"/>
    <property type="match status" value="1"/>
</dbReference>
<reference evidence="2 3" key="1">
    <citation type="submission" date="2012-05" db="EMBL/GenBank/DDBJ databases">
        <title>Recombination and specialization in a pathogen metapopulation.</title>
        <authorList>
            <person name="Gardiner A."/>
            <person name="Kemen E."/>
            <person name="Schultz-Larsen T."/>
            <person name="MacLean D."/>
            <person name="Van Oosterhout C."/>
            <person name="Jones J.D.G."/>
        </authorList>
    </citation>
    <scope>NUCLEOTIDE SEQUENCE [LARGE SCALE GENOMIC DNA]</scope>
    <source>
        <strain evidence="2 3">Ac Nc2</strain>
    </source>
</reference>
<dbReference type="EMBL" id="CAIX01000225">
    <property type="protein sequence ID" value="CCI10364.1"/>
    <property type="molecule type" value="Genomic_DNA"/>
</dbReference>
<evidence type="ECO:0000313" key="3">
    <source>
        <dbReference type="Proteomes" id="UP000053237"/>
    </source>
</evidence>
<sequence length="90" mass="10517">MVAGTQVLRLYRAMLRDAASFQEYNFRAYAKRRVKEEFRKNKTLSAEEQKKAITFGKQQAEVLHRQSVISRMYPPQTRSIMELMKSSGSI</sequence>
<keyword evidence="3" id="KW-1185">Reference proteome</keyword>
<protein>
    <recommendedName>
        <fullName evidence="1">Complex 1 LYR protein domain-containing protein</fullName>
    </recommendedName>
</protein>
<evidence type="ECO:0000259" key="1">
    <source>
        <dbReference type="Pfam" id="PF05347"/>
    </source>
</evidence>
<gene>
    <name evidence="2" type="ORF">BN9_095400</name>
</gene>
<dbReference type="FunCoup" id="A0A024FUN7">
    <property type="interactions" value="147"/>
</dbReference>